<keyword evidence="3" id="KW-0547">Nucleotide-binding</keyword>
<dbReference type="Gene3D" id="3.30.420.40">
    <property type="match status" value="1"/>
</dbReference>
<evidence type="ECO:0000256" key="7">
    <source>
        <dbReference type="PROSITE-ProRule" id="PRU00850"/>
    </source>
</evidence>
<evidence type="ECO:0000256" key="1">
    <source>
        <dbReference type="ARBA" id="ARBA00009225"/>
    </source>
</evidence>
<gene>
    <name evidence="10" type="ORF">G7Y89_g2042</name>
</gene>
<reference evidence="10 11" key="1">
    <citation type="submission" date="2020-03" db="EMBL/GenBank/DDBJ databases">
        <title>Draft Genome Sequence of Cudoniella acicularis.</title>
        <authorList>
            <person name="Buettner E."/>
            <person name="Kellner H."/>
        </authorList>
    </citation>
    <scope>NUCLEOTIDE SEQUENCE [LARGE SCALE GENOMIC DNA]</scope>
    <source>
        <strain evidence="10 11">DSM 108380</strain>
    </source>
</reference>
<dbReference type="InterPro" id="IPR052605">
    <property type="entry name" value="Fungal_trans_regulator"/>
</dbReference>
<dbReference type="PROSITE" id="PS51748">
    <property type="entry name" value="HEXOKINASE_2"/>
    <property type="match status" value="1"/>
</dbReference>
<dbReference type="InterPro" id="IPR022673">
    <property type="entry name" value="Hexokinase_C"/>
</dbReference>
<dbReference type="UniPathway" id="UPA00109">
    <property type="reaction ID" value="UER00180"/>
</dbReference>
<evidence type="ECO:0000256" key="8">
    <source>
        <dbReference type="SAM" id="MobiDB-lite"/>
    </source>
</evidence>
<evidence type="ECO:0000313" key="11">
    <source>
        <dbReference type="Proteomes" id="UP000566819"/>
    </source>
</evidence>
<dbReference type="GO" id="GO:0005536">
    <property type="term" value="F:D-glucose binding"/>
    <property type="evidence" value="ECO:0007669"/>
    <property type="project" value="InterPro"/>
</dbReference>
<dbReference type="PANTHER" id="PTHR35144:SF1">
    <property type="entry name" value="PROTEIN PACG"/>
    <property type="match status" value="1"/>
</dbReference>
<feature type="region of interest" description="Disordered" evidence="8">
    <location>
        <begin position="881"/>
        <end position="913"/>
    </location>
</feature>
<dbReference type="GO" id="GO:0005524">
    <property type="term" value="F:ATP binding"/>
    <property type="evidence" value="ECO:0007669"/>
    <property type="project" value="UniProtKB-KW"/>
</dbReference>
<dbReference type="Pfam" id="PF05224">
    <property type="entry name" value="NDT80_PhoG"/>
    <property type="match status" value="1"/>
</dbReference>
<dbReference type="GO" id="GO:0051321">
    <property type="term" value="P:meiotic cell cycle"/>
    <property type="evidence" value="ECO:0007669"/>
    <property type="project" value="TreeGrafter"/>
</dbReference>
<protein>
    <recommendedName>
        <fullName evidence="9">NDT80 domain-containing protein</fullName>
    </recommendedName>
</protein>
<dbReference type="InterPro" id="IPR001312">
    <property type="entry name" value="Hexokinase"/>
</dbReference>
<evidence type="ECO:0000256" key="6">
    <source>
        <dbReference type="ARBA" id="ARBA00023125"/>
    </source>
</evidence>
<proteinExistence type="inferred from homology"/>
<evidence type="ECO:0000256" key="5">
    <source>
        <dbReference type="ARBA" id="ARBA00022840"/>
    </source>
</evidence>
<evidence type="ECO:0000256" key="4">
    <source>
        <dbReference type="ARBA" id="ARBA00022777"/>
    </source>
</evidence>
<dbReference type="InterPro" id="IPR024061">
    <property type="entry name" value="NDT80_DNA-bd_dom"/>
</dbReference>
<evidence type="ECO:0000259" key="9">
    <source>
        <dbReference type="PROSITE" id="PS51517"/>
    </source>
</evidence>
<feature type="region of interest" description="Disordered" evidence="8">
    <location>
        <begin position="1007"/>
        <end position="1033"/>
    </location>
</feature>
<feature type="DNA-binding region" description="NDT80" evidence="7">
    <location>
        <begin position="659"/>
        <end position="889"/>
    </location>
</feature>
<dbReference type="Pfam" id="PF00349">
    <property type="entry name" value="Hexokinase_1"/>
    <property type="match status" value="1"/>
</dbReference>
<comment type="similarity">
    <text evidence="1">Belongs to the hexokinase family.</text>
</comment>
<dbReference type="InterPro" id="IPR043129">
    <property type="entry name" value="ATPase_NBD"/>
</dbReference>
<accession>A0A8H4RX03</accession>
<feature type="domain" description="NDT80" evidence="9">
    <location>
        <begin position="659"/>
        <end position="889"/>
    </location>
</feature>
<keyword evidence="5" id="KW-0067">ATP-binding</keyword>
<dbReference type="Gene3D" id="2.60.40.1390">
    <property type="entry name" value="NDT80 DNA-binding domain"/>
    <property type="match status" value="2"/>
</dbReference>
<comment type="caution">
    <text evidence="10">The sequence shown here is derived from an EMBL/GenBank/DDBJ whole genome shotgun (WGS) entry which is preliminary data.</text>
</comment>
<dbReference type="GO" id="GO:0003700">
    <property type="term" value="F:DNA-binding transcription factor activity"/>
    <property type="evidence" value="ECO:0007669"/>
    <property type="project" value="UniProtKB-UniRule"/>
</dbReference>
<dbReference type="AlphaFoldDB" id="A0A8H4RX03"/>
<dbReference type="InterPro" id="IPR008967">
    <property type="entry name" value="p53-like_TF_DNA-bd_sf"/>
</dbReference>
<dbReference type="PROSITE" id="PS51517">
    <property type="entry name" value="NDT80"/>
    <property type="match status" value="1"/>
</dbReference>
<dbReference type="FunFam" id="2.60.40.1390:FF:000007">
    <property type="entry name" value="p53-like transcription factor"/>
    <property type="match status" value="1"/>
</dbReference>
<dbReference type="OrthoDB" id="4117572at2759"/>
<dbReference type="GO" id="GO:0004396">
    <property type="term" value="F:hexokinase activity"/>
    <property type="evidence" value="ECO:0007669"/>
    <property type="project" value="InterPro"/>
</dbReference>
<name>A0A8H4RX03_9HELO</name>
<feature type="region of interest" description="Disordered" evidence="8">
    <location>
        <begin position="950"/>
        <end position="991"/>
    </location>
</feature>
<keyword evidence="2" id="KW-0808">Transferase</keyword>
<dbReference type="SUPFAM" id="SSF49417">
    <property type="entry name" value="p53-like transcription factors"/>
    <property type="match status" value="1"/>
</dbReference>
<evidence type="ECO:0000256" key="3">
    <source>
        <dbReference type="ARBA" id="ARBA00022741"/>
    </source>
</evidence>
<dbReference type="InterPro" id="IPR037141">
    <property type="entry name" value="NDT80_DNA-bd_dom_sf"/>
</dbReference>
<dbReference type="PANTHER" id="PTHR35144">
    <property type="entry name" value="MEIOSIS-SPECIFIC TRANSCRIPTION FACTOR NDT80"/>
    <property type="match status" value="1"/>
</dbReference>
<dbReference type="InterPro" id="IPR022672">
    <property type="entry name" value="Hexokinase_N"/>
</dbReference>
<feature type="compositionally biased region" description="Basic and acidic residues" evidence="8">
    <location>
        <begin position="883"/>
        <end position="904"/>
    </location>
</feature>
<keyword evidence="11" id="KW-1185">Reference proteome</keyword>
<evidence type="ECO:0000256" key="2">
    <source>
        <dbReference type="ARBA" id="ARBA00022679"/>
    </source>
</evidence>
<dbReference type="Pfam" id="PF03727">
    <property type="entry name" value="Hexokinase_2"/>
    <property type="match status" value="1"/>
</dbReference>
<dbReference type="Gene3D" id="3.40.367.20">
    <property type="match status" value="1"/>
</dbReference>
<dbReference type="PRINTS" id="PR00475">
    <property type="entry name" value="HEXOKINASE"/>
</dbReference>
<dbReference type="GO" id="GO:0045944">
    <property type="term" value="P:positive regulation of transcription by RNA polymerase II"/>
    <property type="evidence" value="ECO:0007669"/>
    <property type="project" value="TreeGrafter"/>
</dbReference>
<sequence length="1092" mass="119925">MQPFIAAMYKVRQAFYAAIVRSLLRTKSVLKTILDIWLAPSVIKGENVNGDGGVGRGKKMYEEFMAEVEDAFRESKERSRLIALSDGLKEQFGESLLDNPLCMLPSYNHLLPSGDEKGTYLALDVGGSTFRIALIELSGRKSEREECKILKRDAFKITNGVKQLKGLLFFDWMAERIGETLSGQHEGHDMSEAPLSMGMSWSFPIEQTSLRSGLLQGMGKGFLAAHGLLGQDLGDLIQDACSRKGLNVRLSAIVNDSSATLLSKAYLDQTTRFALILGTGVNAAVHLPVHIFSRPKFGVRPASWHDSAKHVIVNTELSMFGGGILPSTKWDNMLRAVHPQPDFQPLEHFVSGGYLGEIVRLVLVEGIQTAGLFGGVIPPSLKERYSLETETLSRIESDRSPTLSSAHQIFSSRHPSSHPPTLADLHTIRIIASHVTYRASGVVAAGVHALWQLRNEAESIAAHESSHTLVAYNGSVLENYPGFRVSCQKQLNSLVEASGGKEGVIELIHSALDWATRRDRTALGLAWLTLLHDTFPNGFPPFPQPARHIASPSITISPIFEPRVANHAMAGYDTLTMSSATSTPNDILRLSAPDAGHLVSMDAFDHELNFEGDGLFGQNRDDLNAGLPNLPFTPSYELSDAFSTTFEDPFSYQSGQFDNLLEENNTQHGEATSQDLDNKLLGFGAPIMKAPILDDRGQTWPQMTAELYGMFFVAEDVFGGETAGRPMELTCYRRNLFQISGTMTLSRSISHILNEQGQQVPLYDLTATISALESIEGKSTEIISVPWKTSAGASSEDKAGAAPPKWPLDLSMNPELDPAVVSIPIAWKRLQFKHATANNGRRKGLQQHYVIQINLIATLATGESVKLAEIQSGPIIVRGRSPRNFDSRKDVPLSERKLEPKQRTMSEAASTPQVKVDPAVTNNAYRFYALNALQQPLDLPDWTNAASSLPNPEIHRPVKKTALSSSSVNRPPVPKTRWKSESTMPHKPSSVAAPIDLSLTEDELARKSESNGFGRGLSAGERSPGLKKKSHMGSPVENADLLYEYFPLSLDDWMPPVDAIYRPHVVHHTIVPPDLKAQQVKNKTKRYFSADD</sequence>
<dbReference type="GO" id="GO:0000228">
    <property type="term" value="C:nuclear chromosome"/>
    <property type="evidence" value="ECO:0007669"/>
    <property type="project" value="TreeGrafter"/>
</dbReference>
<organism evidence="10 11">
    <name type="scientific">Cudoniella acicularis</name>
    <dbReference type="NCBI Taxonomy" id="354080"/>
    <lineage>
        <taxon>Eukaryota</taxon>
        <taxon>Fungi</taxon>
        <taxon>Dikarya</taxon>
        <taxon>Ascomycota</taxon>
        <taxon>Pezizomycotina</taxon>
        <taxon>Leotiomycetes</taxon>
        <taxon>Helotiales</taxon>
        <taxon>Tricladiaceae</taxon>
        <taxon>Cudoniella</taxon>
    </lineage>
</organism>
<dbReference type="SUPFAM" id="SSF53067">
    <property type="entry name" value="Actin-like ATPase domain"/>
    <property type="match status" value="2"/>
</dbReference>
<evidence type="ECO:0000313" key="10">
    <source>
        <dbReference type="EMBL" id="KAF4636037.1"/>
    </source>
</evidence>
<dbReference type="GO" id="GO:0001678">
    <property type="term" value="P:intracellular glucose homeostasis"/>
    <property type="evidence" value="ECO:0007669"/>
    <property type="project" value="InterPro"/>
</dbReference>
<dbReference type="GO" id="GO:0003677">
    <property type="term" value="F:DNA binding"/>
    <property type="evidence" value="ECO:0007669"/>
    <property type="project" value="UniProtKB-KW"/>
</dbReference>
<keyword evidence="4" id="KW-0418">Kinase</keyword>
<dbReference type="EMBL" id="JAAMPI010000086">
    <property type="protein sequence ID" value="KAF4636037.1"/>
    <property type="molecule type" value="Genomic_DNA"/>
</dbReference>
<keyword evidence="6 7" id="KW-0238">DNA-binding</keyword>
<dbReference type="GO" id="GO:0006096">
    <property type="term" value="P:glycolytic process"/>
    <property type="evidence" value="ECO:0007669"/>
    <property type="project" value="UniProtKB-UniPathway"/>
</dbReference>
<dbReference type="Proteomes" id="UP000566819">
    <property type="component" value="Unassembled WGS sequence"/>
</dbReference>